<dbReference type="STRING" id="1121326.CLMAG_22190"/>
<proteinExistence type="predicted"/>
<protein>
    <recommendedName>
        <fullName evidence="3">NADPH-dependent FMN reductase</fullName>
    </recommendedName>
</protein>
<dbReference type="Proteomes" id="UP000076603">
    <property type="component" value="Unassembled WGS sequence"/>
</dbReference>
<name>A0A162TAH9_9CLOT</name>
<gene>
    <name evidence="1" type="ORF">CLMAG_22190</name>
</gene>
<dbReference type="EMBL" id="LWAE01000002">
    <property type="protein sequence ID" value="KZL92410.1"/>
    <property type="molecule type" value="Genomic_DNA"/>
</dbReference>
<reference evidence="1 2" key="1">
    <citation type="submission" date="2016-04" db="EMBL/GenBank/DDBJ databases">
        <title>Genome sequence of Clostridium magnum DSM 2767.</title>
        <authorList>
            <person name="Poehlein A."/>
            <person name="Uhlig R."/>
            <person name="Fischer R."/>
            <person name="Bahl H."/>
            <person name="Daniel R."/>
        </authorList>
    </citation>
    <scope>NUCLEOTIDE SEQUENCE [LARGE SCALE GENOMIC DNA]</scope>
    <source>
        <strain evidence="1 2">DSM 2767</strain>
    </source>
</reference>
<comment type="caution">
    <text evidence="1">The sequence shown here is derived from an EMBL/GenBank/DDBJ whole genome shotgun (WGS) entry which is preliminary data.</text>
</comment>
<organism evidence="1 2">
    <name type="scientific">Clostridium magnum DSM 2767</name>
    <dbReference type="NCBI Taxonomy" id="1121326"/>
    <lineage>
        <taxon>Bacteria</taxon>
        <taxon>Bacillati</taxon>
        <taxon>Bacillota</taxon>
        <taxon>Clostridia</taxon>
        <taxon>Eubacteriales</taxon>
        <taxon>Clostridiaceae</taxon>
        <taxon>Clostridium</taxon>
    </lineage>
</organism>
<dbReference type="Gene3D" id="3.40.50.360">
    <property type="match status" value="1"/>
</dbReference>
<evidence type="ECO:0000313" key="2">
    <source>
        <dbReference type="Proteomes" id="UP000076603"/>
    </source>
</evidence>
<sequence length="32" mass="3536">MKVLVVNGSPRGANGNTEFILERFHRSHAAVK</sequence>
<dbReference type="AlphaFoldDB" id="A0A162TAH9"/>
<keyword evidence="2" id="KW-1185">Reference proteome</keyword>
<dbReference type="PATRIC" id="fig|1121326.3.peg.2214"/>
<accession>A0A162TAH9</accession>
<evidence type="ECO:0000313" key="1">
    <source>
        <dbReference type="EMBL" id="KZL92410.1"/>
    </source>
</evidence>
<dbReference type="SUPFAM" id="SSF52218">
    <property type="entry name" value="Flavoproteins"/>
    <property type="match status" value="1"/>
</dbReference>
<dbReference type="InterPro" id="IPR029039">
    <property type="entry name" value="Flavoprotein-like_sf"/>
</dbReference>
<evidence type="ECO:0008006" key="3">
    <source>
        <dbReference type="Google" id="ProtNLM"/>
    </source>
</evidence>